<dbReference type="SUPFAM" id="SSF52540">
    <property type="entry name" value="P-loop containing nucleoside triphosphate hydrolases"/>
    <property type="match status" value="1"/>
</dbReference>
<dbReference type="InterPro" id="IPR041685">
    <property type="entry name" value="AAA_GajA/Old/RecF-like"/>
</dbReference>
<dbReference type="Proteomes" id="UP001183414">
    <property type="component" value="Unassembled WGS sequence"/>
</dbReference>
<proteinExistence type="predicted"/>
<gene>
    <name evidence="4" type="ORF">RM572_07755</name>
</gene>
<evidence type="ECO:0000259" key="3">
    <source>
        <dbReference type="Pfam" id="PF13304"/>
    </source>
</evidence>
<sequence length="419" mass="45316">MITRVEIDGFKSFLNFELDVHPCTVLMGTNGSGKSNLLDALDFVRKAVTSGFPSSLGTDPPLAPRHLFHHAAGSDGTYSSTVMSIKVGMIVPSADGPLPMVVWLEVERDTRPPESSRATPLPVRASVWVSSMDRTGWMGRLGMPEELKAALSEAREKFLKRTGTDWVSLDAESAGAGRDGAELLALLHRECATWQPIALDPAALRRPFGGSEVAPLQADGGNLAAVLHRVGRDERSAMEADLAALIPETDGIRPLFDERRGEYDFDVLFSHTGWTSPPMLSGGTLRVLALLAAWYDARRAGVLAVEELENGLHPSRLPELVRRLRRGVDEYDDLTRRATQVSGFRQLIATTHSPALLSALRDETSGGLVFLEQDSRVDADSHAVSTVTRARPVRGRRPGEDADATVSVDEAIAQLGATA</sequence>
<feature type="domain" description="ATPase AAA-type core" evidence="3">
    <location>
        <begin position="225"/>
        <end position="358"/>
    </location>
</feature>
<evidence type="ECO:0000259" key="2">
    <source>
        <dbReference type="Pfam" id="PF13175"/>
    </source>
</evidence>
<keyword evidence="1" id="KW-0227">DNA damage</keyword>
<dbReference type="RefSeq" id="WP_311672539.1">
    <property type="nucleotide sequence ID" value="NZ_JAVREQ010000005.1"/>
</dbReference>
<dbReference type="EMBL" id="JAVREQ010000005">
    <property type="protein sequence ID" value="MDT0378673.1"/>
    <property type="molecule type" value="Genomic_DNA"/>
</dbReference>
<dbReference type="PANTHER" id="PTHR32182:SF22">
    <property type="entry name" value="ATP-DEPENDENT ENDONUCLEASE, OLD FAMILY-RELATED"/>
    <property type="match status" value="1"/>
</dbReference>
<dbReference type="InterPro" id="IPR014555">
    <property type="entry name" value="RecF-like"/>
</dbReference>
<evidence type="ECO:0000313" key="5">
    <source>
        <dbReference type="Proteomes" id="UP001183414"/>
    </source>
</evidence>
<reference evidence="5" key="1">
    <citation type="submission" date="2023-07" db="EMBL/GenBank/DDBJ databases">
        <title>30 novel species of actinomycetes from the DSMZ collection.</title>
        <authorList>
            <person name="Nouioui I."/>
        </authorList>
    </citation>
    <scope>NUCLEOTIDE SEQUENCE [LARGE SCALE GENOMIC DNA]</scope>
    <source>
        <strain evidence="5">DSM 42041</strain>
    </source>
</reference>
<comment type="caution">
    <text evidence="4">The sequence shown here is derived from an EMBL/GenBank/DDBJ whole genome shotgun (WGS) entry which is preliminary data.</text>
</comment>
<dbReference type="PIRSF" id="PIRSF029347">
    <property type="entry name" value="RecF"/>
    <property type="match status" value="1"/>
</dbReference>
<organism evidence="4 5">
    <name type="scientific">Streptomyces hazeniae</name>
    <dbReference type="NCBI Taxonomy" id="3075538"/>
    <lineage>
        <taxon>Bacteria</taxon>
        <taxon>Bacillati</taxon>
        <taxon>Actinomycetota</taxon>
        <taxon>Actinomycetes</taxon>
        <taxon>Kitasatosporales</taxon>
        <taxon>Streptomycetaceae</taxon>
        <taxon>Streptomyces</taxon>
    </lineage>
</organism>
<dbReference type="Pfam" id="PF13304">
    <property type="entry name" value="AAA_21"/>
    <property type="match status" value="1"/>
</dbReference>
<keyword evidence="5" id="KW-1185">Reference proteome</keyword>
<dbReference type="InterPro" id="IPR027417">
    <property type="entry name" value="P-loop_NTPase"/>
</dbReference>
<evidence type="ECO:0000256" key="1">
    <source>
        <dbReference type="ARBA" id="ARBA00023236"/>
    </source>
</evidence>
<accession>A0ABU2NNX8</accession>
<protein>
    <submittedName>
        <fullName evidence="4">AAA family ATPase</fullName>
    </submittedName>
</protein>
<dbReference type="PANTHER" id="PTHR32182">
    <property type="entry name" value="DNA REPLICATION AND REPAIR PROTEIN RECF"/>
    <property type="match status" value="1"/>
</dbReference>
<name>A0ABU2NNX8_9ACTN</name>
<feature type="domain" description="Endonuclease GajA/Old nuclease/RecF-like AAA" evidence="2">
    <location>
        <begin position="1"/>
        <end position="44"/>
    </location>
</feature>
<evidence type="ECO:0000313" key="4">
    <source>
        <dbReference type="EMBL" id="MDT0378673.1"/>
    </source>
</evidence>
<dbReference type="Gene3D" id="3.40.50.300">
    <property type="entry name" value="P-loop containing nucleotide triphosphate hydrolases"/>
    <property type="match status" value="2"/>
</dbReference>
<keyword evidence="1" id="KW-0742">SOS response</keyword>
<dbReference type="Pfam" id="PF13175">
    <property type="entry name" value="AAA_15"/>
    <property type="match status" value="1"/>
</dbReference>
<dbReference type="InterPro" id="IPR003959">
    <property type="entry name" value="ATPase_AAA_core"/>
</dbReference>